<dbReference type="InterPro" id="IPR016655">
    <property type="entry name" value="PFD3"/>
</dbReference>
<dbReference type="Pfam" id="PF02996">
    <property type="entry name" value="Prefoldin"/>
    <property type="match status" value="1"/>
</dbReference>
<keyword evidence="5" id="KW-1185">Reference proteome</keyword>
<reference evidence="4 5" key="1">
    <citation type="submission" date="2020-08" db="EMBL/GenBank/DDBJ databases">
        <authorList>
            <person name="Newling K."/>
            <person name="Davey J."/>
            <person name="Forrester S."/>
        </authorList>
    </citation>
    <scope>NUCLEOTIDE SEQUENCE [LARGE SCALE GENOMIC DNA]</scope>
    <source>
        <strain evidence="5">Crithidia deanei Carvalho (ATCC PRA-265)</strain>
    </source>
</reference>
<dbReference type="PANTHER" id="PTHR12409:SF0">
    <property type="entry name" value="PREFOLDIN SUBUNIT 3"/>
    <property type="match status" value="1"/>
</dbReference>
<accession>S9VM25</accession>
<dbReference type="InterPro" id="IPR009053">
    <property type="entry name" value="Prefoldin"/>
</dbReference>
<dbReference type="Proteomes" id="UP000515908">
    <property type="component" value="Chromosome 04"/>
</dbReference>
<dbReference type="SUPFAM" id="SSF46579">
    <property type="entry name" value="Prefoldin"/>
    <property type="match status" value="1"/>
</dbReference>
<dbReference type="VEuPathDB" id="TriTrypDB:ADEAN_000252300"/>
<dbReference type="GO" id="GO:0006457">
    <property type="term" value="P:protein folding"/>
    <property type="evidence" value="ECO:0007669"/>
    <property type="project" value="UniProtKB-UniRule"/>
</dbReference>
<dbReference type="CDD" id="cd23156">
    <property type="entry name" value="Prefoldin_3"/>
    <property type="match status" value="1"/>
</dbReference>
<dbReference type="InterPro" id="IPR004127">
    <property type="entry name" value="Prefoldin_subunit_alpha"/>
</dbReference>
<keyword evidence="2 3" id="KW-0143">Chaperone</keyword>
<dbReference type="EMBL" id="LR877148">
    <property type="protein sequence ID" value="CAD2215070.1"/>
    <property type="molecule type" value="Genomic_DNA"/>
</dbReference>
<organism evidence="4 5">
    <name type="scientific">Angomonas deanei</name>
    <dbReference type="NCBI Taxonomy" id="59799"/>
    <lineage>
        <taxon>Eukaryota</taxon>
        <taxon>Discoba</taxon>
        <taxon>Euglenozoa</taxon>
        <taxon>Kinetoplastea</taxon>
        <taxon>Metakinetoplastina</taxon>
        <taxon>Trypanosomatida</taxon>
        <taxon>Trypanosomatidae</taxon>
        <taxon>Strigomonadinae</taxon>
        <taxon>Angomonas</taxon>
    </lineage>
</organism>
<dbReference type="PIRSF" id="PIRSF016396">
    <property type="entry name" value="Prefoldin_subunit_3"/>
    <property type="match status" value="1"/>
</dbReference>
<proteinExistence type="inferred from homology"/>
<dbReference type="Gene3D" id="1.10.287.370">
    <property type="match status" value="1"/>
</dbReference>
<dbReference type="GO" id="GO:0007017">
    <property type="term" value="P:microtubule-based process"/>
    <property type="evidence" value="ECO:0007669"/>
    <property type="project" value="TreeGrafter"/>
</dbReference>
<dbReference type="FunFam" id="1.10.287.370:FF:000014">
    <property type="entry name" value="Prefoldin subunit 3"/>
    <property type="match status" value="1"/>
</dbReference>
<dbReference type="GO" id="GO:0015631">
    <property type="term" value="F:tubulin binding"/>
    <property type="evidence" value="ECO:0007669"/>
    <property type="project" value="TreeGrafter"/>
</dbReference>
<evidence type="ECO:0000256" key="1">
    <source>
        <dbReference type="ARBA" id="ARBA00010048"/>
    </source>
</evidence>
<comment type="similarity">
    <text evidence="1 3">Belongs to the prefoldin subunit alpha family.</text>
</comment>
<protein>
    <recommendedName>
        <fullName evidence="3">Prefoldin subunit 3</fullName>
    </recommendedName>
</protein>
<evidence type="ECO:0000256" key="3">
    <source>
        <dbReference type="PIRNR" id="PIRNR016396"/>
    </source>
</evidence>
<dbReference type="PANTHER" id="PTHR12409">
    <property type="entry name" value="PREFOLDIN SUBUNIT 3"/>
    <property type="match status" value="1"/>
</dbReference>
<comment type="function">
    <text evidence="3">Binds specifically to cytosolic chaperonin (c-CPN) and transfers target proteins to it. Binds to nascent polypeptide chain and promotes folding in an environment in which there are many competing pathways for nonnative proteins.</text>
</comment>
<gene>
    <name evidence="4" type="ORF">ADEAN_000252300</name>
</gene>
<sequence length="203" mass="23493">MSAGLQAEPLFTFDDKYENPRGIPRAKFIENVEEHVAKNGGNAENILKRLAEEYSKYKFSEQRLVSSKTTLEKKLPEIQKTLKAVQYLKDNLNYEKDISERDGQPPMEVNYGLSETVFVKANVRPQKTVMIWLGANVMAEYTYDEALELLGKNYKSAKENILRIQEDIAWVQEQMTIMEVNTSRTYNYDVIERRKKGEKAPAK</sequence>
<evidence type="ECO:0000313" key="5">
    <source>
        <dbReference type="Proteomes" id="UP000515908"/>
    </source>
</evidence>
<comment type="subunit">
    <text evidence="3">Heterohexamer of two PFD-alpha type and four PFD-beta type subunits.</text>
</comment>
<evidence type="ECO:0000256" key="2">
    <source>
        <dbReference type="ARBA" id="ARBA00023186"/>
    </source>
</evidence>
<dbReference type="OrthoDB" id="6375174at2759"/>
<name>S9VM25_9TRYP</name>
<dbReference type="GO" id="GO:0007021">
    <property type="term" value="P:tubulin complex assembly"/>
    <property type="evidence" value="ECO:0007669"/>
    <property type="project" value="TreeGrafter"/>
</dbReference>
<dbReference type="AlphaFoldDB" id="S9VM25"/>
<evidence type="ECO:0000313" key="4">
    <source>
        <dbReference type="EMBL" id="CAD2215070.1"/>
    </source>
</evidence>
<dbReference type="GO" id="GO:0016272">
    <property type="term" value="C:prefoldin complex"/>
    <property type="evidence" value="ECO:0007669"/>
    <property type="project" value="UniProtKB-UniRule"/>
</dbReference>
<dbReference type="GO" id="GO:0005737">
    <property type="term" value="C:cytoplasm"/>
    <property type="evidence" value="ECO:0007669"/>
    <property type="project" value="TreeGrafter"/>
</dbReference>